<evidence type="ECO:0000256" key="2">
    <source>
        <dbReference type="ARBA" id="ARBA00022605"/>
    </source>
</evidence>
<proteinExistence type="inferred from homology"/>
<evidence type="ECO:0000256" key="7">
    <source>
        <dbReference type="ARBA" id="ARBA00022840"/>
    </source>
</evidence>
<feature type="binding site" evidence="8">
    <location>
        <position position="65"/>
    </location>
    <ligand>
        <name>substrate</name>
    </ligand>
</feature>
<dbReference type="EMBL" id="JAUHQA010000001">
    <property type="protein sequence ID" value="MDN4481347.1"/>
    <property type="molecule type" value="Genomic_DNA"/>
</dbReference>
<feature type="binding site" evidence="8">
    <location>
        <position position="152"/>
    </location>
    <ligand>
        <name>substrate</name>
    </ligand>
</feature>
<gene>
    <name evidence="8 10" type="primary">proB</name>
    <name evidence="10" type="ORF">QQX02_10465</name>
</gene>
<keyword evidence="11" id="KW-1185">Reference proteome</keyword>
<dbReference type="SUPFAM" id="SSF53633">
    <property type="entry name" value="Carbamate kinase-like"/>
    <property type="match status" value="1"/>
</dbReference>
<comment type="catalytic activity">
    <reaction evidence="8">
        <text>L-glutamate + ATP = L-glutamyl 5-phosphate + ADP</text>
        <dbReference type="Rhea" id="RHEA:14877"/>
        <dbReference type="ChEBI" id="CHEBI:29985"/>
        <dbReference type="ChEBI" id="CHEBI:30616"/>
        <dbReference type="ChEBI" id="CHEBI:58274"/>
        <dbReference type="ChEBI" id="CHEBI:456216"/>
        <dbReference type="EC" id="2.7.2.11"/>
    </reaction>
</comment>
<organism evidence="10 11">
    <name type="scientific">Demequina muriae</name>
    <dbReference type="NCBI Taxonomy" id="3051664"/>
    <lineage>
        <taxon>Bacteria</taxon>
        <taxon>Bacillati</taxon>
        <taxon>Actinomycetota</taxon>
        <taxon>Actinomycetes</taxon>
        <taxon>Micrococcales</taxon>
        <taxon>Demequinaceae</taxon>
        <taxon>Demequina</taxon>
    </lineage>
</organism>
<feature type="binding site" evidence="8">
    <location>
        <begin position="225"/>
        <end position="231"/>
    </location>
    <ligand>
        <name>ATP</name>
        <dbReference type="ChEBI" id="CHEBI:30616"/>
    </ligand>
</feature>
<dbReference type="InterPro" id="IPR011529">
    <property type="entry name" value="Glu_5kinase"/>
</dbReference>
<dbReference type="PROSITE" id="PS00902">
    <property type="entry name" value="GLUTAMATE_5_KINASE"/>
    <property type="match status" value="1"/>
</dbReference>
<dbReference type="CDD" id="cd04242">
    <property type="entry name" value="AAK_G5K_ProB"/>
    <property type="match status" value="1"/>
</dbReference>
<dbReference type="PIRSF" id="PIRSF000729">
    <property type="entry name" value="GK"/>
    <property type="match status" value="1"/>
</dbReference>
<evidence type="ECO:0000256" key="4">
    <source>
        <dbReference type="ARBA" id="ARBA00022679"/>
    </source>
</evidence>
<dbReference type="GO" id="GO:0004349">
    <property type="term" value="F:glutamate 5-kinase activity"/>
    <property type="evidence" value="ECO:0007669"/>
    <property type="project" value="UniProtKB-EC"/>
</dbReference>
<comment type="subcellular location">
    <subcellularLocation>
        <location evidence="8">Cytoplasm</location>
    </subcellularLocation>
</comment>
<feature type="domain" description="PUA" evidence="9">
    <location>
        <begin position="288"/>
        <end position="367"/>
    </location>
</feature>
<keyword evidence="5 8" id="KW-0547">Nucleotide-binding</keyword>
<dbReference type="HAMAP" id="MF_00456">
    <property type="entry name" value="ProB"/>
    <property type="match status" value="1"/>
</dbReference>
<dbReference type="PRINTS" id="PR00474">
    <property type="entry name" value="GLU5KINASE"/>
</dbReference>
<dbReference type="InterPro" id="IPR001048">
    <property type="entry name" value="Asp/Glu/Uridylate_kinase"/>
</dbReference>
<evidence type="ECO:0000256" key="1">
    <source>
        <dbReference type="ARBA" id="ARBA00022490"/>
    </source>
</evidence>
<dbReference type="Pfam" id="PF00696">
    <property type="entry name" value="AA_kinase"/>
    <property type="match status" value="1"/>
</dbReference>
<evidence type="ECO:0000256" key="5">
    <source>
        <dbReference type="ARBA" id="ARBA00022741"/>
    </source>
</evidence>
<evidence type="ECO:0000259" key="9">
    <source>
        <dbReference type="SMART" id="SM00359"/>
    </source>
</evidence>
<dbReference type="CDD" id="cd21157">
    <property type="entry name" value="PUA_G5K"/>
    <property type="match status" value="1"/>
</dbReference>
<dbReference type="InterPro" id="IPR041739">
    <property type="entry name" value="G5K_ProB"/>
</dbReference>
<accession>A0ABT8GIT4</accession>
<comment type="similarity">
    <text evidence="8">Belongs to the glutamate 5-kinase family.</text>
</comment>
<keyword evidence="3 8" id="KW-0641">Proline biosynthesis</keyword>
<dbReference type="Proteomes" id="UP001172708">
    <property type="component" value="Unassembled WGS sequence"/>
</dbReference>
<keyword evidence="6 8" id="KW-0418">Kinase</keyword>
<dbReference type="SUPFAM" id="SSF88697">
    <property type="entry name" value="PUA domain-like"/>
    <property type="match status" value="1"/>
</dbReference>
<comment type="pathway">
    <text evidence="8">Amino-acid biosynthesis; L-proline biosynthesis; L-glutamate 5-semialdehyde from L-glutamate: step 1/2.</text>
</comment>
<comment type="function">
    <text evidence="8">Catalyzes the transfer of a phosphate group to glutamate to form L-glutamate 5-phosphate.</text>
</comment>
<reference evidence="10" key="1">
    <citation type="submission" date="2023-06" db="EMBL/GenBank/DDBJ databases">
        <title>Egi l300058.</title>
        <authorList>
            <person name="Gao L."/>
            <person name="Fang B.-Z."/>
            <person name="Li W.-J."/>
        </authorList>
    </citation>
    <scope>NUCLEOTIDE SEQUENCE</scope>
    <source>
        <strain evidence="10">EGI L300058</strain>
    </source>
</reference>
<evidence type="ECO:0000313" key="10">
    <source>
        <dbReference type="EMBL" id="MDN4481347.1"/>
    </source>
</evidence>
<dbReference type="Gene3D" id="3.40.1160.10">
    <property type="entry name" value="Acetylglutamate kinase-like"/>
    <property type="match status" value="2"/>
</dbReference>
<dbReference type="SMART" id="SM00359">
    <property type="entry name" value="PUA"/>
    <property type="match status" value="1"/>
</dbReference>
<comment type="caution">
    <text evidence="10">The sequence shown here is derived from an EMBL/GenBank/DDBJ whole genome shotgun (WGS) entry which is preliminary data.</text>
</comment>
<dbReference type="InterPro" id="IPR005715">
    <property type="entry name" value="Glu_5kinase/COase_Synthase"/>
</dbReference>
<dbReference type="InterPro" id="IPR001057">
    <property type="entry name" value="Glu/AcGlu_kinase"/>
</dbReference>
<dbReference type="InterPro" id="IPR015947">
    <property type="entry name" value="PUA-like_sf"/>
</dbReference>
<sequence>MTAHEGGPVEATREIIAQSRRIIVKIGSSSLAGADGRLSEQSVTRLADVLAGVRAAGRQVILVTSGAIAAGVGPMGLPARPRDLATAQATASVGQGALVAAYSAAFARHGLTVGQVLLTADDMMRRSHYGNAQRAFNRLLDLGVLPIVNENDAVATDEIRFGDNDRLAALVATVAHADALVLLTDVDGLYTAAPGTPGSERIDEVHGPEDLAGIDVSRRGSALGTGGMITKLEAASIATTSGIAVVLASAADAASAVAGDAVGTLFHPTGKRDTTRLQWLAHAARTRGAIMVDDGAVRALQGRRASLLAAGVTEIRGSFEAGEPVDLIGPDGAIVARGFAGFSAAEAEQMRGLSTDALGETLGEGYARELIHIDDLVVM</sequence>
<dbReference type="Gene3D" id="2.30.130.10">
    <property type="entry name" value="PUA domain"/>
    <property type="match status" value="1"/>
</dbReference>
<evidence type="ECO:0000256" key="8">
    <source>
        <dbReference type="HAMAP-Rule" id="MF_00456"/>
    </source>
</evidence>
<feature type="binding site" evidence="8">
    <location>
        <position position="164"/>
    </location>
    <ligand>
        <name>substrate</name>
    </ligand>
</feature>
<feature type="binding site" evidence="8">
    <location>
        <begin position="184"/>
        <end position="185"/>
    </location>
    <ligand>
        <name>ATP</name>
        <dbReference type="ChEBI" id="CHEBI:30616"/>
    </ligand>
</feature>
<dbReference type="Pfam" id="PF01472">
    <property type="entry name" value="PUA"/>
    <property type="match status" value="1"/>
</dbReference>
<dbReference type="InterPro" id="IPR019797">
    <property type="entry name" value="Glutamate_5-kinase_CS"/>
</dbReference>
<feature type="binding site" evidence="8">
    <location>
        <position position="25"/>
    </location>
    <ligand>
        <name>ATP</name>
        <dbReference type="ChEBI" id="CHEBI:30616"/>
    </ligand>
</feature>
<dbReference type="EC" id="2.7.2.11" evidence="8"/>
<dbReference type="PANTHER" id="PTHR43654">
    <property type="entry name" value="GLUTAMATE 5-KINASE"/>
    <property type="match status" value="1"/>
</dbReference>
<dbReference type="InterPro" id="IPR036974">
    <property type="entry name" value="PUA_sf"/>
</dbReference>
<keyword evidence="2 8" id="KW-0028">Amino-acid biosynthesis</keyword>
<dbReference type="InterPro" id="IPR002478">
    <property type="entry name" value="PUA"/>
</dbReference>
<protein>
    <recommendedName>
        <fullName evidence="8">Glutamate 5-kinase</fullName>
        <ecNumber evidence="8">2.7.2.11</ecNumber>
    </recommendedName>
    <alternativeName>
        <fullName evidence="8">Gamma-glutamyl kinase</fullName>
        <shortName evidence="8">GK</shortName>
    </alternativeName>
</protein>
<dbReference type="NCBIfam" id="TIGR01027">
    <property type="entry name" value="proB"/>
    <property type="match status" value="1"/>
</dbReference>
<keyword evidence="1 8" id="KW-0963">Cytoplasm</keyword>
<evidence type="ECO:0000256" key="3">
    <source>
        <dbReference type="ARBA" id="ARBA00022650"/>
    </source>
</evidence>
<name>A0ABT8GIT4_9MICO</name>
<dbReference type="InterPro" id="IPR036393">
    <property type="entry name" value="AceGlu_kinase-like_sf"/>
</dbReference>
<evidence type="ECO:0000256" key="6">
    <source>
        <dbReference type="ARBA" id="ARBA00022777"/>
    </source>
</evidence>
<keyword evidence="4 8" id="KW-0808">Transferase</keyword>
<dbReference type="PANTHER" id="PTHR43654:SF1">
    <property type="entry name" value="ISOPENTENYL PHOSPHATE KINASE"/>
    <property type="match status" value="1"/>
</dbReference>
<keyword evidence="7 8" id="KW-0067">ATP-binding</keyword>
<dbReference type="PROSITE" id="PS50890">
    <property type="entry name" value="PUA"/>
    <property type="match status" value="1"/>
</dbReference>
<evidence type="ECO:0000313" key="11">
    <source>
        <dbReference type="Proteomes" id="UP001172708"/>
    </source>
</evidence>